<dbReference type="EMBL" id="GL945479">
    <property type="protein sequence ID" value="EGO00217.1"/>
    <property type="molecule type" value="Genomic_DNA"/>
</dbReference>
<feature type="compositionally biased region" description="Low complexity" evidence="1">
    <location>
        <begin position="37"/>
        <end position="48"/>
    </location>
</feature>
<dbReference type="AlphaFoldDB" id="F8PVT3"/>
<feature type="region of interest" description="Disordered" evidence="1">
    <location>
        <begin position="37"/>
        <end position="78"/>
    </location>
</feature>
<sequence length="78" mass="9051">MLHKIRNSERKKRQKAISKAWYSSAYRLHCPASRLRPLRHPLPLSHPTRPSPPPLSISRQTQPPSRNQIKQKGAEVPR</sequence>
<protein>
    <submittedName>
        <fullName evidence="2">Uncharacterized protein</fullName>
    </submittedName>
</protein>
<organism evidence="3">
    <name type="scientific">Serpula lacrymans var. lacrymans (strain S7.3)</name>
    <name type="common">Dry rot fungus</name>
    <dbReference type="NCBI Taxonomy" id="936435"/>
    <lineage>
        <taxon>Eukaryota</taxon>
        <taxon>Fungi</taxon>
        <taxon>Dikarya</taxon>
        <taxon>Basidiomycota</taxon>
        <taxon>Agaricomycotina</taxon>
        <taxon>Agaricomycetes</taxon>
        <taxon>Agaricomycetidae</taxon>
        <taxon>Boletales</taxon>
        <taxon>Coniophorineae</taxon>
        <taxon>Serpulaceae</taxon>
        <taxon>Serpula</taxon>
    </lineage>
</organism>
<evidence type="ECO:0000313" key="2">
    <source>
        <dbReference type="EMBL" id="EGO00217.1"/>
    </source>
</evidence>
<accession>F8PVT3</accession>
<feature type="compositionally biased region" description="Polar residues" evidence="1">
    <location>
        <begin position="60"/>
        <end position="70"/>
    </location>
</feature>
<reference evidence="3" key="1">
    <citation type="journal article" date="2011" name="Science">
        <title>The plant cell wall-decomposing machinery underlies the functional diversity of forest fungi.</title>
        <authorList>
            <person name="Eastwood D.C."/>
            <person name="Floudas D."/>
            <person name="Binder M."/>
            <person name="Majcherczyk A."/>
            <person name="Schneider P."/>
            <person name="Aerts A."/>
            <person name="Asiegbu F.O."/>
            <person name="Baker S.E."/>
            <person name="Barry K."/>
            <person name="Bendiksby M."/>
            <person name="Blumentritt M."/>
            <person name="Coutinho P.M."/>
            <person name="Cullen D."/>
            <person name="de Vries R.P."/>
            <person name="Gathman A."/>
            <person name="Goodell B."/>
            <person name="Henrissat B."/>
            <person name="Ihrmark K."/>
            <person name="Kauserud H."/>
            <person name="Kohler A."/>
            <person name="LaButti K."/>
            <person name="Lapidus A."/>
            <person name="Lavin J.L."/>
            <person name="Lee Y.-H."/>
            <person name="Lindquist E."/>
            <person name="Lilly W."/>
            <person name="Lucas S."/>
            <person name="Morin E."/>
            <person name="Murat C."/>
            <person name="Oguiza J.A."/>
            <person name="Park J."/>
            <person name="Pisabarro A.G."/>
            <person name="Riley R."/>
            <person name="Rosling A."/>
            <person name="Salamov A."/>
            <person name="Schmidt O."/>
            <person name="Schmutz J."/>
            <person name="Skrede I."/>
            <person name="Stenlid J."/>
            <person name="Wiebenga A."/>
            <person name="Xie X."/>
            <person name="Kuees U."/>
            <person name="Hibbett D.S."/>
            <person name="Hoffmeister D."/>
            <person name="Hoegberg N."/>
            <person name="Martin F."/>
            <person name="Grigoriev I.V."/>
            <person name="Watkinson S.C."/>
        </authorList>
    </citation>
    <scope>NUCLEOTIDE SEQUENCE [LARGE SCALE GENOMIC DNA]</scope>
    <source>
        <strain evidence="3">strain S7.3</strain>
    </source>
</reference>
<dbReference type="InParanoid" id="F8PVT3"/>
<dbReference type="HOGENOM" id="CLU_2623512_0_0_1"/>
<evidence type="ECO:0000256" key="1">
    <source>
        <dbReference type="SAM" id="MobiDB-lite"/>
    </source>
</evidence>
<proteinExistence type="predicted"/>
<dbReference type="Proteomes" id="UP000008063">
    <property type="component" value="Unassembled WGS sequence"/>
</dbReference>
<name>F8PVT3_SERL3</name>
<keyword evidence="3" id="KW-1185">Reference proteome</keyword>
<gene>
    <name evidence="2" type="ORF">SERLA73DRAFT_180689</name>
</gene>
<evidence type="ECO:0000313" key="3">
    <source>
        <dbReference type="Proteomes" id="UP000008063"/>
    </source>
</evidence>